<evidence type="ECO:0000259" key="1">
    <source>
        <dbReference type="Pfam" id="PF18545"/>
    </source>
</evidence>
<evidence type="ECO:0000313" key="4">
    <source>
        <dbReference type="Proteomes" id="UP000258613"/>
    </source>
</evidence>
<reference evidence="2" key="3">
    <citation type="journal article" date="2019" name="Int. J. Syst. Evol. Microbiol.">
        <title>Natronolimnobius sulfurireducens sp. nov. and Halalkaliarchaeum desulfuricum gen. nov., sp. nov., the first sulfur-respiring alkaliphilic haloarchaea from hypersaline alkaline lakes.</title>
        <authorList>
            <person name="Sorokin D.Y."/>
            <person name="Yakimov M."/>
            <person name="Messina E."/>
            <person name="Merkel A.Y."/>
            <person name="Bale N.J."/>
            <person name="Sinninghe Damste J.S."/>
        </authorList>
    </citation>
    <scope>NUCLEOTIDE SEQUENCE</scope>
    <source>
        <strain evidence="3">AArc-Mg</strain>
        <strain evidence="2">AArc1</strain>
    </source>
</reference>
<dbReference type="AlphaFoldDB" id="A0A346PJB3"/>
<feature type="domain" description="Halobacterial output" evidence="1">
    <location>
        <begin position="2"/>
        <end position="68"/>
    </location>
</feature>
<evidence type="ECO:0000313" key="3">
    <source>
        <dbReference type="EMBL" id="AXR83381.1"/>
    </source>
</evidence>
<reference evidence="4" key="2">
    <citation type="submission" date="2018-02" db="EMBL/GenBank/DDBJ databases">
        <title>Phenotypic and genomic properties of facultatively anaerobic sulfur-reducing natronoarchaea from hypersaline soda lakes.</title>
        <authorList>
            <person name="Sorokin D.Y."/>
            <person name="Kublanov I.V."/>
            <person name="Roman P."/>
            <person name="Sinninghe Damste J.S."/>
            <person name="Golyshin P.N."/>
            <person name="Rojo D."/>
            <person name="Ciordia S."/>
            <person name="Mena M.D.C."/>
            <person name="Ferrer M."/>
            <person name="Messina E."/>
            <person name="Smedile F."/>
            <person name="La Spada G."/>
            <person name="La Cono V."/>
            <person name="Yakimov M.M."/>
        </authorList>
    </citation>
    <scope>NUCLEOTIDE SEQUENCE [LARGE SCALE GENOMIC DNA]</scope>
    <source>
        <strain evidence="4">AArc-Mg</strain>
    </source>
</reference>
<evidence type="ECO:0000313" key="5">
    <source>
        <dbReference type="Proteomes" id="UP000258707"/>
    </source>
</evidence>
<proteinExistence type="predicted"/>
<organism evidence="2 5">
    <name type="scientific">Natrarchaeobaculum sulfurireducens</name>
    <dbReference type="NCBI Taxonomy" id="2044521"/>
    <lineage>
        <taxon>Archaea</taxon>
        <taxon>Methanobacteriati</taxon>
        <taxon>Methanobacteriota</taxon>
        <taxon>Stenosarchaea group</taxon>
        <taxon>Halobacteria</taxon>
        <taxon>Halobacteriales</taxon>
        <taxon>Natrialbaceae</taxon>
        <taxon>Natrarchaeobaculum</taxon>
    </lineage>
</organism>
<reference evidence="5" key="1">
    <citation type="submission" date="2017-10" db="EMBL/GenBank/DDBJ databases">
        <title>Phenotypic and genomic properties of facultatively anaerobic sulfur-reducing natronoarchaea from hypersaline soda lakes.</title>
        <authorList>
            <person name="Sorokin D.Y."/>
            <person name="Kublanov I.V."/>
            <person name="Roman P."/>
            <person name="Sinninghe Damste J.S."/>
            <person name="Golyshin P.N."/>
            <person name="Rojo D."/>
            <person name="Ciordia S."/>
            <person name="Mena Md.C."/>
            <person name="Ferrer M."/>
            <person name="Messina E."/>
            <person name="Smedile F."/>
            <person name="La Spada G."/>
            <person name="La Cono V."/>
            <person name="Yakimov M.M."/>
        </authorList>
    </citation>
    <scope>NUCLEOTIDE SEQUENCE [LARGE SCALE GENOMIC DNA]</scope>
    <source>
        <strain evidence="5">AArc1</strain>
    </source>
</reference>
<dbReference type="Proteomes" id="UP000258707">
    <property type="component" value="Chromosome"/>
</dbReference>
<gene>
    <name evidence="2" type="ORF">AArc1_3307</name>
    <name evidence="3" type="ORF">AArcMg_3401</name>
</gene>
<dbReference type="InterPro" id="IPR040624">
    <property type="entry name" value="HalOD1"/>
</dbReference>
<dbReference type="KEGG" id="nan:AArc1_3307"/>
<sequence>MTIVLTVIALSETAPDELDRIYDRIDPDSLESLFVPANAAAKRNADQVSFRLGGYTVTVHASRTIIVTGSA</sequence>
<dbReference type="Pfam" id="PF18545">
    <property type="entry name" value="HalOD1"/>
    <property type="match status" value="1"/>
</dbReference>
<dbReference type="EMBL" id="CP024047">
    <property type="protein sequence ID" value="AXR79608.1"/>
    <property type="molecule type" value="Genomic_DNA"/>
</dbReference>
<evidence type="ECO:0000313" key="2">
    <source>
        <dbReference type="EMBL" id="AXR79608.1"/>
    </source>
</evidence>
<name>A0A346PJB3_9EURY</name>
<dbReference type="EMBL" id="CP027033">
    <property type="protein sequence ID" value="AXR83381.1"/>
    <property type="molecule type" value="Genomic_DNA"/>
</dbReference>
<protein>
    <recommendedName>
        <fullName evidence="1">Halobacterial output domain-containing protein</fullName>
    </recommendedName>
</protein>
<accession>A0A346PV36</accession>
<accession>A0A346PJB3</accession>
<dbReference type="KEGG" id="nag:AArcMg_3401"/>
<dbReference type="Proteomes" id="UP000258613">
    <property type="component" value="Chromosome"/>
</dbReference>
<dbReference type="OrthoDB" id="155502at2157"/>
<keyword evidence="4" id="KW-1185">Reference proteome</keyword>